<accession>A0A9D2DKR4</accession>
<dbReference type="GO" id="GO:0003677">
    <property type="term" value="F:DNA binding"/>
    <property type="evidence" value="ECO:0007669"/>
    <property type="project" value="UniProtKB-UniRule"/>
</dbReference>
<organism evidence="9 10">
    <name type="scientific">Candidatus Olsenella stercoravium</name>
    <dbReference type="NCBI Taxonomy" id="2838713"/>
    <lineage>
        <taxon>Bacteria</taxon>
        <taxon>Bacillati</taxon>
        <taxon>Actinomycetota</taxon>
        <taxon>Coriobacteriia</taxon>
        <taxon>Coriobacteriales</taxon>
        <taxon>Atopobiaceae</taxon>
        <taxon>Olsenella</taxon>
    </lineage>
</organism>
<dbReference type="GO" id="GO:0015074">
    <property type="term" value="P:DNA integration"/>
    <property type="evidence" value="ECO:0007669"/>
    <property type="project" value="UniProtKB-KW"/>
</dbReference>
<protein>
    <submittedName>
        <fullName evidence="9">Site-specific integrase</fullName>
    </submittedName>
</protein>
<evidence type="ECO:0000313" key="10">
    <source>
        <dbReference type="Proteomes" id="UP000824029"/>
    </source>
</evidence>
<dbReference type="InterPro" id="IPR011010">
    <property type="entry name" value="DNA_brk_join_enz"/>
</dbReference>
<dbReference type="PROSITE" id="PS51900">
    <property type="entry name" value="CB"/>
    <property type="match status" value="1"/>
</dbReference>
<dbReference type="InterPro" id="IPR002104">
    <property type="entry name" value="Integrase_catalytic"/>
</dbReference>
<keyword evidence="4" id="KW-0233">DNA recombination</keyword>
<dbReference type="Gene3D" id="1.10.150.130">
    <property type="match status" value="1"/>
</dbReference>
<gene>
    <name evidence="9" type="ORF">IAA22_06615</name>
</gene>
<dbReference type="InterPro" id="IPR050808">
    <property type="entry name" value="Phage_Integrase"/>
</dbReference>
<dbReference type="PANTHER" id="PTHR30629">
    <property type="entry name" value="PROPHAGE INTEGRASE"/>
    <property type="match status" value="1"/>
</dbReference>
<evidence type="ECO:0000256" key="2">
    <source>
        <dbReference type="ARBA" id="ARBA00022908"/>
    </source>
</evidence>
<proteinExistence type="inferred from homology"/>
<dbReference type="Pfam" id="PF00589">
    <property type="entry name" value="Phage_integrase"/>
    <property type="match status" value="1"/>
</dbReference>
<dbReference type="InterPro" id="IPR044068">
    <property type="entry name" value="CB"/>
</dbReference>
<dbReference type="InterPro" id="IPR010998">
    <property type="entry name" value="Integrase_recombinase_N"/>
</dbReference>
<evidence type="ECO:0000256" key="4">
    <source>
        <dbReference type="ARBA" id="ARBA00023172"/>
    </source>
</evidence>
<dbReference type="Proteomes" id="UP000824029">
    <property type="component" value="Unassembled WGS sequence"/>
</dbReference>
<feature type="domain" description="Tyr recombinase" evidence="7">
    <location>
        <begin position="165"/>
        <end position="369"/>
    </location>
</feature>
<dbReference type="InterPro" id="IPR004107">
    <property type="entry name" value="Integrase_SAM-like_N"/>
</dbReference>
<evidence type="ECO:0000256" key="3">
    <source>
        <dbReference type="ARBA" id="ARBA00023125"/>
    </source>
</evidence>
<dbReference type="EMBL" id="DXBZ01000129">
    <property type="protein sequence ID" value="HIZ18762.1"/>
    <property type="molecule type" value="Genomic_DNA"/>
</dbReference>
<dbReference type="InterPro" id="IPR013762">
    <property type="entry name" value="Integrase-like_cat_sf"/>
</dbReference>
<evidence type="ECO:0000256" key="6">
    <source>
        <dbReference type="SAM" id="MobiDB-lite"/>
    </source>
</evidence>
<keyword evidence="3 5" id="KW-0238">DNA-binding</keyword>
<feature type="domain" description="Core-binding (CB)" evidence="8">
    <location>
        <begin position="59"/>
        <end position="144"/>
    </location>
</feature>
<evidence type="ECO:0000313" key="9">
    <source>
        <dbReference type="EMBL" id="HIZ18762.1"/>
    </source>
</evidence>
<evidence type="ECO:0000259" key="8">
    <source>
        <dbReference type="PROSITE" id="PS51900"/>
    </source>
</evidence>
<dbReference type="AlphaFoldDB" id="A0A9D2DKR4"/>
<comment type="caution">
    <text evidence="9">The sequence shown here is derived from an EMBL/GenBank/DDBJ whole genome shotgun (WGS) entry which is preliminary data.</text>
</comment>
<sequence>MYKDEEGNWRKTSRVLETTGRDTGRSKQVWKAASFEAEELRRALNEEARAAQELAALGIRPGETVSDYVSFYIEGRRPHVERSTAAEYDRILDKLIAPRIGGIELDALTPDDVQGWINALAKQFAPVTVRKALVLLRSAMTQAVERDRLAKNPTRTVKAPKLEAPKPNALDEKGRAKVAQFIAIDPATKTNIGFALALYMGLREGEVCGLRWRAVDLEDRTLTIRETIGHEGSKWYPKEPKTDGSARTLPIPDVLVAALKARRAQMNEERMSTGRDLSTLYVIGGADGSFMQPHYLSNRWRRTADALELVGTEGKRPTFHDLRHTFATAAIAHGVDVKSVSSMMGHANAAMTMNTYASADPDAKRRASDAVARAIETEVSRHANDGQILTLGRTGTED</sequence>
<comment type="similarity">
    <text evidence="1">Belongs to the 'phage' integrase family.</text>
</comment>
<evidence type="ECO:0000256" key="1">
    <source>
        <dbReference type="ARBA" id="ARBA00008857"/>
    </source>
</evidence>
<dbReference type="CDD" id="cd01189">
    <property type="entry name" value="INT_ICEBs1_C_like"/>
    <property type="match status" value="1"/>
</dbReference>
<reference evidence="9" key="2">
    <citation type="submission" date="2021-04" db="EMBL/GenBank/DDBJ databases">
        <authorList>
            <person name="Gilroy R."/>
        </authorList>
    </citation>
    <scope>NUCLEOTIDE SEQUENCE</scope>
    <source>
        <strain evidence="9">ChiHecolR3B27-1887</strain>
    </source>
</reference>
<evidence type="ECO:0000259" key="7">
    <source>
        <dbReference type="PROSITE" id="PS51898"/>
    </source>
</evidence>
<feature type="region of interest" description="Disordered" evidence="6">
    <location>
        <begin position="1"/>
        <end position="21"/>
    </location>
</feature>
<dbReference type="GO" id="GO:0006310">
    <property type="term" value="P:DNA recombination"/>
    <property type="evidence" value="ECO:0007669"/>
    <property type="project" value="UniProtKB-KW"/>
</dbReference>
<reference evidence="9" key="1">
    <citation type="journal article" date="2021" name="PeerJ">
        <title>Extensive microbial diversity within the chicken gut microbiome revealed by metagenomics and culture.</title>
        <authorList>
            <person name="Gilroy R."/>
            <person name="Ravi A."/>
            <person name="Getino M."/>
            <person name="Pursley I."/>
            <person name="Horton D.L."/>
            <person name="Alikhan N.F."/>
            <person name="Baker D."/>
            <person name="Gharbi K."/>
            <person name="Hall N."/>
            <person name="Watson M."/>
            <person name="Adriaenssens E.M."/>
            <person name="Foster-Nyarko E."/>
            <person name="Jarju S."/>
            <person name="Secka A."/>
            <person name="Antonio M."/>
            <person name="Oren A."/>
            <person name="Chaudhuri R.R."/>
            <person name="La Ragione R."/>
            <person name="Hildebrand F."/>
            <person name="Pallen M.J."/>
        </authorList>
    </citation>
    <scope>NUCLEOTIDE SEQUENCE</scope>
    <source>
        <strain evidence="9">ChiHecolR3B27-1887</strain>
    </source>
</reference>
<dbReference type="SUPFAM" id="SSF56349">
    <property type="entry name" value="DNA breaking-rejoining enzymes"/>
    <property type="match status" value="1"/>
</dbReference>
<keyword evidence="2" id="KW-0229">DNA integration</keyword>
<evidence type="ECO:0000256" key="5">
    <source>
        <dbReference type="PROSITE-ProRule" id="PRU01248"/>
    </source>
</evidence>
<dbReference type="Gene3D" id="1.10.443.10">
    <property type="entry name" value="Intergrase catalytic core"/>
    <property type="match status" value="1"/>
</dbReference>
<name>A0A9D2DKR4_9ACTN</name>
<dbReference type="PANTHER" id="PTHR30629:SF2">
    <property type="entry name" value="PROPHAGE INTEGRASE INTS-RELATED"/>
    <property type="match status" value="1"/>
</dbReference>
<dbReference type="PROSITE" id="PS51898">
    <property type="entry name" value="TYR_RECOMBINASE"/>
    <property type="match status" value="1"/>
</dbReference>
<dbReference type="Pfam" id="PF14659">
    <property type="entry name" value="Phage_int_SAM_3"/>
    <property type="match status" value="1"/>
</dbReference>